<dbReference type="EMBL" id="JABEQI010000003">
    <property type="protein sequence ID" value="MBB2186112.1"/>
    <property type="molecule type" value="Genomic_DNA"/>
</dbReference>
<evidence type="ECO:0008006" key="6">
    <source>
        <dbReference type="Google" id="ProtNLM"/>
    </source>
</evidence>
<sequence length="364" mass="38032">MRMHRRQFLAMAGLSALAGIPAAARAGGLTHIAAIAPAGGTVIDPTLLVAGSAESAAGRWSTVLAPALAQGLGSPSPLATHLTSGLDGVTGANQFDTQTVPDGATALLVPGAALVASLAGDPRAHYDFGRWVPLLFSLVSPIVVGRADLHRTLRDLVRDRPIRVAVSSDHGIELATVMAMAIFGFRPIPVTGFATPQEALTALRDGKVDVAQISDPMPPQALDALLAPLEQAGATPLFTLTDNVRATVHGKPVPSFAERFNQERGRPPAGLLYDAWKIVAAAASLDIGLMLPMLTPPEQVAGWRHAVGLASSQGALDTLKNDAGRALVSGPDCGRYLHDMTGEITAVLMLRRWLAVHMAEWRLG</sequence>
<gene>
    <name evidence="3" type="ORF">C7453_103107</name>
    <name evidence="2" type="ORF">HLH32_06885</name>
</gene>
<dbReference type="EMBL" id="QQAW01000003">
    <property type="protein sequence ID" value="RDI38647.1"/>
    <property type="molecule type" value="Genomic_DNA"/>
</dbReference>
<keyword evidence="4" id="KW-1185">Reference proteome</keyword>
<feature type="signal peptide" evidence="1">
    <location>
        <begin position="1"/>
        <end position="26"/>
    </location>
</feature>
<proteinExistence type="predicted"/>
<evidence type="ECO:0000313" key="3">
    <source>
        <dbReference type="EMBL" id="RDI38647.1"/>
    </source>
</evidence>
<feature type="chain" id="PRO_5044585275" description="Tripartite-type tricarboxylate transporter receptor subunit TctC" evidence="1">
    <location>
        <begin position="27"/>
        <end position="364"/>
    </location>
</feature>
<keyword evidence="1" id="KW-0732">Signal</keyword>
<evidence type="ECO:0000313" key="5">
    <source>
        <dbReference type="Proteomes" id="UP000562982"/>
    </source>
</evidence>
<dbReference type="Proteomes" id="UP000254958">
    <property type="component" value="Unassembled WGS sequence"/>
</dbReference>
<organism evidence="3 4">
    <name type="scientific">Gluconacetobacter liquefaciens</name>
    <name type="common">Acetobacter liquefaciens</name>
    <dbReference type="NCBI Taxonomy" id="89584"/>
    <lineage>
        <taxon>Bacteria</taxon>
        <taxon>Pseudomonadati</taxon>
        <taxon>Pseudomonadota</taxon>
        <taxon>Alphaproteobacteria</taxon>
        <taxon>Acetobacterales</taxon>
        <taxon>Acetobacteraceae</taxon>
        <taxon>Gluconacetobacter</taxon>
    </lineage>
</organism>
<dbReference type="OrthoDB" id="7239404at2"/>
<evidence type="ECO:0000256" key="1">
    <source>
        <dbReference type="SAM" id="SignalP"/>
    </source>
</evidence>
<protein>
    <recommendedName>
        <fullName evidence="6">Tripartite-type tricarboxylate transporter receptor subunit TctC</fullName>
    </recommendedName>
</protein>
<evidence type="ECO:0000313" key="2">
    <source>
        <dbReference type="EMBL" id="MBB2186112.1"/>
    </source>
</evidence>
<comment type="caution">
    <text evidence="3">The sequence shown here is derived from an EMBL/GenBank/DDBJ whole genome shotgun (WGS) entry which is preliminary data.</text>
</comment>
<accession>A0A370G438</accession>
<evidence type="ECO:0000313" key="4">
    <source>
        <dbReference type="Proteomes" id="UP000254958"/>
    </source>
</evidence>
<dbReference type="PROSITE" id="PS51318">
    <property type="entry name" value="TAT"/>
    <property type="match status" value="1"/>
</dbReference>
<dbReference type="InterPro" id="IPR006311">
    <property type="entry name" value="TAT_signal"/>
</dbReference>
<reference evidence="3 4" key="1">
    <citation type="submission" date="2018-07" db="EMBL/GenBank/DDBJ databases">
        <title>Genomic Encyclopedia of Type Strains, Phase IV (KMG-IV): sequencing the most valuable type-strain genomes for metagenomic binning, comparative biology and taxonomic classification.</title>
        <authorList>
            <person name="Goeker M."/>
        </authorList>
    </citation>
    <scope>NUCLEOTIDE SEQUENCE [LARGE SCALE GENOMIC DNA]</scope>
    <source>
        <strain evidence="3 4">DSM 5603</strain>
    </source>
</reference>
<dbReference type="RefSeq" id="WP_114726801.1">
    <property type="nucleotide sequence ID" value="NZ_BJMI01000005.1"/>
</dbReference>
<reference evidence="2 5" key="2">
    <citation type="submission" date="2020-04" db="EMBL/GenBank/DDBJ databases">
        <title>Description of novel Gluconacetobacter.</title>
        <authorList>
            <person name="Sombolestani A."/>
        </authorList>
    </citation>
    <scope>NUCLEOTIDE SEQUENCE [LARGE SCALE GENOMIC DNA]</scope>
    <source>
        <strain evidence="2 5">LMG 1382</strain>
    </source>
</reference>
<dbReference type="Proteomes" id="UP000562982">
    <property type="component" value="Unassembled WGS sequence"/>
</dbReference>
<name>A0A370G438_GLULI</name>
<dbReference type="AlphaFoldDB" id="A0A370G438"/>